<dbReference type="InterPro" id="IPR028081">
    <property type="entry name" value="Leu-bd"/>
</dbReference>
<evidence type="ECO:0000256" key="1">
    <source>
        <dbReference type="ARBA" id="ARBA00022729"/>
    </source>
</evidence>
<dbReference type="CDD" id="cd06343">
    <property type="entry name" value="PBP1_ABC_ligand_binding-like"/>
    <property type="match status" value="1"/>
</dbReference>
<evidence type="ECO:0000313" key="3">
    <source>
        <dbReference type="EMBL" id="OIQ69375.1"/>
    </source>
</evidence>
<proteinExistence type="predicted"/>
<protein>
    <recommendedName>
        <fullName evidence="2">Leucine-binding protein domain-containing protein</fullName>
    </recommendedName>
</protein>
<dbReference type="PANTHER" id="PTHR47235:SF1">
    <property type="entry name" value="BLR6548 PROTEIN"/>
    <property type="match status" value="1"/>
</dbReference>
<sequence length="397" mass="43154">MSFCDRILAGSLIATALAMLPAGVCGAAETAVKLGNTAPYSGPASAYGTIARAEAAYFQMLNDQGGINGRRIDFLTLDDAYSPAKTVEQTRKLVEQDDVLAMFSSVGTAPNISVQKYLNAKRVPQLFVSSGATRWNDPEHFPWTVGFNPTYELEGRLYAQYILQARPNAKIAVIAPNEDAGKDYVRGFKAGLGEHVDQLVSETTYLTADPTIDSQMVTMRESGADVFFAEATPKFAAQAIKKAASMGWKPLIILPSVSNSFSAVLEPAGIENAVGVVTGLYLKDPNDARWADDPALRDWFVWMKKYQPNASTGDLYNVQGYTAAQIMALVLRNCGDDLSRDNIIKQATSLNGVTMPMLLPGIKIHTDPHNVTPIRQIQMARFDGKSWVLFGDVLGEK</sequence>
<dbReference type="AlphaFoldDB" id="A0A1J5PNN7"/>
<dbReference type="EMBL" id="MLJW01004762">
    <property type="protein sequence ID" value="OIQ69375.1"/>
    <property type="molecule type" value="Genomic_DNA"/>
</dbReference>
<dbReference type="Pfam" id="PF13458">
    <property type="entry name" value="Peripla_BP_6"/>
    <property type="match status" value="1"/>
</dbReference>
<dbReference type="InterPro" id="IPR028082">
    <property type="entry name" value="Peripla_BP_I"/>
</dbReference>
<dbReference type="PANTHER" id="PTHR47235">
    <property type="entry name" value="BLR6548 PROTEIN"/>
    <property type="match status" value="1"/>
</dbReference>
<gene>
    <name evidence="3" type="ORF">GALL_490250</name>
</gene>
<reference evidence="3" key="1">
    <citation type="submission" date="2016-10" db="EMBL/GenBank/DDBJ databases">
        <title>Sequence of Gallionella enrichment culture.</title>
        <authorList>
            <person name="Poehlein A."/>
            <person name="Muehling M."/>
            <person name="Daniel R."/>
        </authorList>
    </citation>
    <scope>NUCLEOTIDE SEQUENCE</scope>
</reference>
<comment type="caution">
    <text evidence="3">The sequence shown here is derived from an EMBL/GenBank/DDBJ whole genome shotgun (WGS) entry which is preliminary data.</text>
</comment>
<organism evidence="3">
    <name type="scientific">mine drainage metagenome</name>
    <dbReference type="NCBI Taxonomy" id="410659"/>
    <lineage>
        <taxon>unclassified sequences</taxon>
        <taxon>metagenomes</taxon>
        <taxon>ecological metagenomes</taxon>
    </lineage>
</organism>
<accession>A0A1J5PNN7</accession>
<keyword evidence="1" id="KW-0732">Signal</keyword>
<evidence type="ECO:0000259" key="2">
    <source>
        <dbReference type="Pfam" id="PF13458"/>
    </source>
</evidence>
<dbReference type="SUPFAM" id="SSF53822">
    <property type="entry name" value="Periplasmic binding protein-like I"/>
    <property type="match status" value="1"/>
</dbReference>
<feature type="domain" description="Leucine-binding protein" evidence="2">
    <location>
        <begin position="32"/>
        <end position="379"/>
    </location>
</feature>
<name>A0A1J5PNN7_9ZZZZ</name>
<dbReference type="Gene3D" id="3.40.50.2300">
    <property type="match status" value="2"/>
</dbReference>